<feature type="transmembrane region" description="Helical" evidence="6">
    <location>
        <begin position="177"/>
        <end position="197"/>
    </location>
</feature>
<dbReference type="EMBL" id="VDUY01000002">
    <property type="protein sequence ID" value="TXL67302.1"/>
    <property type="molecule type" value="Genomic_DNA"/>
</dbReference>
<protein>
    <submittedName>
        <fullName evidence="7">Branched-chain amino acid ABC transporter permease</fullName>
    </submittedName>
</protein>
<feature type="transmembrane region" description="Helical" evidence="6">
    <location>
        <begin position="52"/>
        <end position="74"/>
    </location>
</feature>
<feature type="transmembrane region" description="Helical" evidence="6">
    <location>
        <begin position="106"/>
        <end position="124"/>
    </location>
</feature>
<proteinExistence type="predicted"/>
<dbReference type="PANTHER" id="PTHR30482:SF18">
    <property type="entry name" value="BRANCHED AMINO ACID TRANSPORT SYSTEM PERMEASE"/>
    <property type="match status" value="1"/>
</dbReference>
<keyword evidence="3 6" id="KW-0812">Transmembrane</keyword>
<evidence type="ECO:0000256" key="4">
    <source>
        <dbReference type="ARBA" id="ARBA00022989"/>
    </source>
</evidence>
<feature type="transmembrane region" description="Helical" evidence="6">
    <location>
        <begin position="131"/>
        <end position="148"/>
    </location>
</feature>
<dbReference type="InterPro" id="IPR043428">
    <property type="entry name" value="LivM-like"/>
</dbReference>
<feature type="transmembrane region" description="Helical" evidence="6">
    <location>
        <begin position="301"/>
        <end position="320"/>
    </location>
</feature>
<comment type="subcellular location">
    <subcellularLocation>
        <location evidence="1">Cell membrane</location>
        <topology evidence="1">Multi-pass membrane protein</topology>
    </subcellularLocation>
</comment>
<keyword evidence="2" id="KW-1003">Cell membrane</keyword>
<keyword evidence="4 6" id="KW-1133">Transmembrane helix</keyword>
<evidence type="ECO:0000256" key="2">
    <source>
        <dbReference type="ARBA" id="ARBA00022475"/>
    </source>
</evidence>
<organism evidence="7 8">
    <name type="scientific">Zeimonas arvi</name>
    <dbReference type="NCBI Taxonomy" id="2498847"/>
    <lineage>
        <taxon>Bacteria</taxon>
        <taxon>Pseudomonadati</taxon>
        <taxon>Pseudomonadota</taxon>
        <taxon>Betaproteobacteria</taxon>
        <taxon>Burkholderiales</taxon>
        <taxon>Burkholderiaceae</taxon>
        <taxon>Zeimonas</taxon>
    </lineage>
</organism>
<evidence type="ECO:0000313" key="7">
    <source>
        <dbReference type="EMBL" id="TXL67302.1"/>
    </source>
</evidence>
<dbReference type="Pfam" id="PF02653">
    <property type="entry name" value="BPD_transp_2"/>
    <property type="match status" value="1"/>
</dbReference>
<dbReference type="OrthoDB" id="3460090at2"/>
<feature type="transmembrane region" description="Helical" evidence="6">
    <location>
        <begin position="267"/>
        <end position="289"/>
    </location>
</feature>
<dbReference type="AlphaFoldDB" id="A0A5C8P1U0"/>
<dbReference type="GO" id="GO:0005886">
    <property type="term" value="C:plasma membrane"/>
    <property type="evidence" value="ECO:0007669"/>
    <property type="project" value="UniProtKB-SubCell"/>
</dbReference>
<gene>
    <name evidence="7" type="ORF">FHP08_06770</name>
</gene>
<feature type="transmembrane region" description="Helical" evidence="6">
    <location>
        <begin position="29"/>
        <end position="46"/>
    </location>
</feature>
<comment type="caution">
    <text evidence="7">The sequence shown here is derived from an EMBL/GenBank/DDBJ whole genome shotgun (WGS) entry which is preliminary data.</text>
</comment>
<dbReference type="InterPro" id="IPR001851">
    <property type="entry name" value="ABC_transp_permease"/>
</dbReference>
<evidence type="ECO:0000313" key="8">
    <source>
        <dbReference type="Proteomes" id="UP000321548"/>
    </source>
</evidence>
<accession>A0A5C8P1U0</accession>
<evidence type="ECO:0000256" key="6">
    <source>
        <dbReference type="SAM" id="Phobius"/>
    </source>
</evidence>
<feature type="transmembrane region" description="Helical" evidence="6">
    <location>
        <begin position="229"/>
        <end position="247"/>
    </location>
</feature>
<keyword evidence="8" id="KW-1185">Reference proteome</keyword>
<evidence type="ECO:0000256" key="3">
    <source>
        <dbReference type="ARBA" id="ARBA00022692"/>
    </source>
</evidence>
<evidence type="ECO:0000256" key="5">
    <source>
        <dbReference type="ARBA" id="ARBA00023136"/>
    </source>
</evidence>
<name>A0A5C8P1U0_9BURK</name>
<keyword evidence="5 6" id="KW-0472">Membrane</keyword>
<sequence>MGSLVQSAASASDRRRSGARLWASPRSRGLAALALVVALAPLGLVNDYLYDIAILVGLNAIVCVGLNLLIGYAGQISLGHAGFFGLGAYGSALLCAHYGVPPLAALALATAAVSLLAFAVGRPILRLKGHYLAMATLGMGVIVSIVLANEDRVTGGPDGMPVPPLTVFGHALQGEQAWYWLVGACLIVVVWLALNLIDSPAGRALRALHGSEVAAEVVGIDSARRKLEVFVLSAVFAALAGGLTAFYSGFVTPAKASFLHSVELVTMVVFGGMASTFGAVVGAAVLTILPQALTVVKEYEMVVLGAVMMATMIFFPRGAVPTIEAWLRRRRP</sequence>
<dbReference type="CDD" id="cd06581">
    <property type="entry name" value="TM_PBP1_LivM_like"/>
    <property type="match status" value="1"/>
</dbReference>
<dbReference type="GO" id="GO:0015658">
    <property type="term" value="F:branched-chain amino acid transmembrane transporter activity"/>
    <property type="evidence" value="ECO:0007669"/>
    <property type="project" value="InterPro"/>
</dbReference>
<evidence type="ECO:0000256" key="1">
    <source>
        <dbReference type="ARBA" id="ARBA00004651"/>
    </source>
</evidence>
<dbReference type="Proteomes" id="UP000321548">
    <property type="component" value="Unassembled WGS sequence"/>
</dbReference>
<dbReference type="PANTHER" id="PTHR30482">
    <property type="entry name" value="HIGH-AFFINITY BRANCHED-CHAIN AMINO ACID TRANSPORT SYSTEM PERMEASE"/>
    <property type="match status" value="1"/>
</dbReference>
<reference evidence="7 8" key="1">
    <citation type="submission" date="2019-06" db="EMBL/GenBank/DDBJ databases">
        <title>Quisquiliibacterium sp. nov., isolated from a maize field.</title>
        <authorList>
            <person name="Lin S.-Y."/>
            <person name="Tsai C.-F."/>
            <person name="Young C.-C."/>
        </authorList>
    </citation>
    <scope>NUCLEOTIDE SEQUENCE [LARGE SCALE GENOMIC DNA]</scope>
    <source>
        <strain evidence="7 8">CC-CFT501</strain>
    </source>
</reference>